<organism evidence="2">
    <name type="scientific">viral metagenome</name>
    <dbReference type="NCBI Taxonomy" id="1070528"/>
    <lineage>
        <taxon>unclassified sequences</taxon>
        <taxon>metagenomes</taxon>
        <taxon>organismal metagenomes</taxon>
    </lineage>
</organism>
<evidence type="ECO:0000313" key="2">
    <source>
        <dbReference type="EMBL" id="QHT06695.1"/>
    </source>
</evidence>
<accession>A0A6C0CT82</accession>
<proteinExistence type="predicted"/>
<feature type="compositionally biased region" description="Acidic residues" evidence="1">
    <location>
        <begin position="458"/>
        <end position="485"/>
    </location>
</feature>
<evidence type="ECO:0000256" key="1">
    <source>
        <dbReference type="SAM" id="MobiDB-lite"/>
    </source>
</evidence>
<evidence type="ECO:0008006" key="3">
    <source>
        <dbReference type="Google" id="ProtNLM"/>
    </source>
</evidence>
<name>A0A6C0CT82_9ZZZZ</name>
<dbReference type="EMBL" id="MN739474">
    <property type="protein sequence ID" value="QHT06695.1"/>
    <property type="molecule type" value="Genomic_DNA"/>
</dbReference>
<reference evidence="2" key="1">
    <citation type="journal article" date="2020" name="Nature">
        <title>Giant virus diversity and host interactions through global metagenomics.</title>
        <authorList>
            <person name="Schulz F."/>
            <person name="Roux S."/>
            <person name="Paez-Espino D."/>
            <person name="Jungbluth S."/>
            <person name="Walsh D.A."/>
            <person name="Denef V.J."/>
            <person name="McMahon K.D."/>
            <person name="Konstantinidis K.T."/>
            <person name="Eloe-Fadrosh E.A."/>
            <person name="Kyrpides N.C."/>
            <person name="Woyke T."/>
        </authorList>
    </citation>
    <scope>NUCLEOTIDE SEQUENCE</scope>
    <source>
        <strain evidence="2">GVMAG-M-3300021473-15</strain>
    </source>
</reference>
<feature type="region of interest" description="Disordered" evidence="1">
    <location>
        <begin position="419"/>
        <end position="485"/>
    </location>
</feature>
<sequence>MSLSDYIDNSHPLVLDILPKLIQYCERYQCPEEELMIIIRQLIVASACESADRMYTNMKLFNRRNLDIKMKNLEQKRASLNASMPSIFQYNQKFEAHEEHSSSLPCININDLNGPIDIVPNLQNDSVVNPVNIWSYSLKEDEKNSENPPSSPLVEIELVELDNVSSPVIEENKETLPIMGSSTVIVEVEPLPPPFHINEPIVVHDPPPPLFKKQYTKQIVNETSDKDEWDDLSLEEIFQHTVLNKLVISQLKKLCKKFDIKGYSSLSKPDLIENIEMYKAHFLNDHSIKFWYLFRQEHCNVLNCMCKLIGAVETSKWKYCTKHGKKWQTYDRTLVSNIVVKTTGQNVNEDILLTSSKQCKSFDQIIQDWTQNSVQEVHFDDMDADSLPLQRKTKIKKNKKKNSEPSNITTYVSKCNATSKIEPEESTNVGSINELSGDEEEKEELDETSSLSSYNKDEDIDDIDEEKEDLEDYEIDINDINEEFD</sequence>
<dbReference type="AlphaFoldDB" id="A0A6C0CT82"/>
<protein>
    <recommendedName>
        <fullName evidence="3">SAP domain-containing protein</fullName>
    </recommendedName>
</protein>
<feature type="compositionally biased region" description="Acidic residues" evidence="1">
    <location>
        <begin position="436"/>
        <end position="447"/>
    </location>
</feature>